<dbReference type="AlphaFoldDB" id="A0A3A3A7Q9"/>
<dbReference type="Pfam" id="PF00860">
    <property type="entry name" value="Xan_ur_permease"/>
    <property type="match status" value="1"/>
</dbReference>
<evidence type="ECO:0000313" key="9">
    <source>
        <dbReference type="EMBL" id="RJE25401.1"/>
    </source>
</evidence>
<sequence length="540" mass="57961">MAYIISVNSNITSDSGGTCVCPPEGLKDHCNTNEEYLMCVQEVHRDMVTATAAMAALSTFCMGFFANLPVALAPGMGLNAYFAYTVVGKHGFGLIPYRVALTAVFVEGWVFLGLTVLGIRQWLARALPASIKLATGTGIGLYLTLIGLTYSAGIGLVTGASDTPIELAGCASAFQDPETGLCPDSAKMRNPTMWIGIFCGGVLTAILMMYRVKGAVIMGILLVSIISWPRPTPVTYFPHTELGNSMFDFFKQVVTFHPIRKSLAVQEWDISGHGGQFGLAFITFLYVDILDTTGTLYSMARFCGAIDERTQDFEGSATAYLVDAISISVGSCLGVPPVTAFVESGAGISEGGKTGLTSCVTGLCFFIAVFFAPIFASIPPWATGCTLVLVGSMMAKAAAEINWRYYGDAIPAFLTIAIMPFTYSIAYGLIAGIMSYITLNVIVWIIEKASCGRLTPPNKDESDPWTYKVPGGVIPPWVKRAAHGKKDFWRPDEESSIESSSKEDMTEHGKMPLGVARPQSQGDPVGPEQDNNGFSVEKHR</sequence>
<feature type="transmembrane region" description="Helical" evidence="8">
    <location>
        <begin position="52"/>
        <end position="75"/>
    </location>
</feature>
<evidence type="ECO:0000256" key="8">
    <source>
        <dbReference type="SAM" id="Phobius"/>
    </source>
</evidence>
<keyword evidence="5 8" id="KW-1133">Transmembrane helix</keyword>
<dbReference type="GO" id="GO:0005886">
    <property type="term" value="C:plasma membrane"/>
    <property type="evidence" value="ECO:0007669"/>
    <property type="project" value="TreeGrafter"/>
</dbReference>
<evidence type="ECO:0000256" key="6">
    <source>
        <dbReference type="ARBA" id="ARBA00023136"/>
    </source>
</evidence>
<keyword evidence="6 8" id="KW-0472">Membrane</keyword>
<protein>
    <submittedName>
        <fullName evidence="9">Transporter</fullName>
    </submittedName>
</protein>
<proteinExistence type="inferred from homology"/>
<feature type="transmembrane region" description="Helical" evidence="8">
    <location>
        <begin position="429"/>
        <end position="446"/>
    </location>
</feature>
<evidence type="ECO:0000256" key="3">
    <source>
        <dbReference type="ARBA" id="ARBA00022448"/>
    </source>
</evidence>
<feature type="transmembrane region" description="Helical" evidence="8">
    <location>
        <begin position="193"/>
        <end position="212"/>
    </location>
</feature>
<comment type="caution">
    <text evidence="9">The sequence shown here is derived from an EMBL/GenBank/DDBJ whole genome shotgun (WGS) entry which is preliminary data.</text>
</comment>
<keyword evidence="3" id="KW-0813">Transport</keyword>
<feature type="transmembrane region" description="Helical" evidence="8">
    <location>
        <begin position="139"/>
        <end position="157"/>
    </location>
</feature>
<dbReference type="Proteomes" id="UP000266188">
    <property type="component" value="Unassembled WGS sequence"/>
</dbReference>
<accession>A0A3A3A7Q9</accession>
<reference evidence="10" key="1">
    <citation type="submission" date="2017-02" db="EMBL/GenBank/DDBJ databases">
        <authorList>
            <person name="Tafer H."/>
            <person name="Lopandic K."/>
        </authorList>
    </citation>
    <scope>NUCLEOTIDE SEQUENCE [LARGE SCALE GENOMIC DNA]</scope>
    <source>
        <strain evidence="10">CBS 366.77</strain>
    </source>
</reference>
<comment type="similarity">
    <text evidence="2">Belongs to the nucleobase:cation symporter-2 (NCS2) (TC 2.A.40) family. Azg-like subfamily.</text>
</comment>
<gene>
    <name evidence="9" type="ORF">PHISCL_02292</name>
</gene>
<keyword evidence="4 8" id="KW-0812">Transmembrane</keyword>
<keyword evidence="10" id="KW-1185">Reference proteome</keyword>
<dbReference type="InterPro" id="IPR045018">
    <property type="entry name" value="Azg-like"/>
</dbReference>
<dbReference type="PANTHER" id="PTHR43337:SF1">
    <property type="entry name" value="XANTHINE_URACIL PERMEASE C887.17-RELATED"/>
    <property type="match status" value="1"/>
</dbReference>
<evidence type="ECO:0000256" key="7">
    <source>
        <dbReference type="SAM" id="MobiDB-lite"/>
    </source>
</evidence>
<evidence type="ECO:0000256" key="1">
    <source>
        <dbReference type="ARBA" id="ARBA00004127"/>
    </source>
</evidence>
<organism evidence="9 10">
    <name type="scientific">Aspergillus sclerotialis</name>
    <dbReference type="NCBI Taxonomy" id="2070753"/>
    <lineage>
        <taxon>Eukaryota</taxon>
        <taxon>Fungi</taxon>
        <taxon>Dikarya</taxon>
        <taxon>Ascomycota</taxon>
        <taxon>Pezizomycotina</taxon>
        <taxon>Eurotiomycetes</taxon>
        <taxon>Eurotiomycetidae</taxon>
        <taxon>Eurotiales</taxon>
        <taxon>Aspergillaceae</taxon>
        <taxon>Aspergillus</taxon>
        <taxon>Aspergillus subgen. Polypaecilum</taxon>
    </lineage>
</organism>
<dbReference type="GO" id="GO:0015854">
    <property type="term" value="P:guanine transport"/>
    <property type="evidence" value="ECO:0007669"/>
    <property type="project" value="TreeGrafter"/>
</dbReference>
<evidence type="ECO:0000256" key="4">
    <source>
        <dbReference type="ARBA" id="ARBA00022692"/>
    </source>
</evidence>
<feature type="transmembrane region" description="Helical" evidence="8">
    <location>
        <begin position="95"/>
        <end position="119"/>
    </location>
</feature>
<dbReference type="InterPro" id="IPR006043">
    <property type="entry name" value="NCS2"/>
</dbReference>
<name>A0A3A3A7Q9_9EURO</name>
<comment type="subcellular location">
    <subcellularLocation>
        <location evidence="1">Endomembrane system</location>
        <topology evidence="1">Multi-pass membrane protein</topology>
    </subcellularLocation>
</comment>
<evidence type="ECO:0000256" key="5">
    <source>
        <dbReference type="ARBA" id="ARBA00022989"/>
    </source>
</evidence>
<feature type="compositionally biased region" description="Basic and acidic residues" evidence="7">
    <location>
        <begin position="500"/>
        <end position="510"/>
    </location>
</feature>
<evidence type="ECO:0000313" key="10">
    <source>
        <dbReference type="Proteomes" id="UP000266188"/>
    </source>
</evidence>
<feature type="transmembrane region" description="Helical" evidence="8">
    <location>
        <begin position="355"/>
        <end position="375"/>
    </location>
</feature>
<dbReference type="GO" id="GO:0012505">
    <property type="term" value="C:endomembrane system"/>
    <property type="evidence" value="ECO:0007669"/>
    <property type="project" value="UniProtKB-SubCell"/>
</dbReference>
<dbReference type="EMBL" id="MVGC01000049">
    <property type="protein sequence ID" value="RJE25401.1"/>
    <property type="molecule type" value="Genomic_DNA"/>
</dbReference>
<dbReference type="STRING" id="2070753.A0A3A3A7Q9"/>
<dbReference type="PANTHER" id="PTHR43337">
    <property type="entry name" value="XANTHINE/URACIL PERMEASE C887.17-RELATED"/>
    <property type="match status" value="1"/>
</dbReference>
<dbReference type="GO" id="GO:0005345">
    <property type="term" value="F:purine nucleobase transmembrane transporter activity"/>
    <property type="evidence" value="ECO:0007669"/>
    <property type="project" value="TreeGrafter"/>
</dbReference>
<dbReference type="GO" id="GO:0015853">
    <property type="term" value="P:adenine transport"/>
    <property type="evidence" value="ECO:0007669"/>
    <property type="project" value="TreeGrafter"/>
</dbReference>
<dbReference type="OrthoDB" id="431212at2759"/>
<feature type="region of interest" description="Disordered" evidence="7">
    <location>
        <begin position="488"/>
        <end position="540"/>
    </location>
</feature>
<evidence type="ECO:0000256" key="2">
    <source>
        <dbReference type="ARBA" id="ARBA00005697"/>
    </source>
</evidence>